<name>A0A0F9JTK9_9ZZZZ</name>
<accession>A0A0F9JTK9</accession>
<comment type="caution">
    <text evidence="1">The sequence shown here is derived from an EMBL/GenBank/DDBJ whole genome shotgun (WGS) entry which is preliminary data.</text>
</comment>
<proteinExistence type="predicted"/>
<organism evidence="1">
    <name type="scientific">marine sediment metagenome</name>
    <dbReference type="NCBI Taxonomy" id="412755"/>
    <lineage>
        <taxon>unclassified sequences</taxon>
        <taxon>metagenomes</taxon>
        <taxon>ecological metagenomes</taxon>
    </lineage>
</organism>
<sequence length="85" mass="9794">MRKLVEDVPNEGLDSLLGERITFYCMNYFYTGKLVGVNDTYVKLTDVSVVFETGKFDDPEWEDAQKLPNDWYVQTSAIESFGILK</sequence>
<reference evidence="1" key="1">
    <citation type="journal article" date="2015" name="Nature">
        <title>Complex archaea that bridge the gap between prokaryotes and eukaryotes.</title>
        <authorList>
            <person name="Spang A."/>
            <person name="Saw J.H."/>
            <person name="Jorgensen S.L."/>
            <person name="Zaremba-Niedzwiedzka K."/>
            <person name="Martijn J."/>
            <person name="Lind A.E."/>
            <person name="van Eijk R."/>
            <person name="Schleper C."/>
            <person name="Guy L."/>
            <person name="Ettema T.J."/>
        </authorList>
    </citation>
    <scope>NUCLEOTIDE SEQUENCE</scope>
</reference>
<protein>
    <submittedName>
        <fullName evidence="1">Uncharacterized protein</fullName>
    </submittedName>
</protein>
<dbReference type="EMBL" id="LAZR01009369">
    <property type="protein sequence ID" value="KKM73038.1"/>
    <property type="molecule type" value="Genomic_DNA"/>
</dbReference>
<evidence type="ECO:0000313" key="1">
    <source>
        <dbReference type="EMBL" id="KKM73038.1"/>
    </source>
</evidence>
<gene>
    <name evidence="1" type="ORF">LCGC14_1414520</name>
</gene>
<dbReference type="AlphaFoldDB" id="A0A0F9JTK9"/>